<dbReference type="AlphaFoldDB" id="A0A2T2YT90"/>
<gene>
    <name evidence="1" type="ORF">C8259_29710</name>
</gene>
<protein>
    <recommendedName>
        <fullName evidence="3">DUF4365 domain-containing protein</fullName>
    </recommendedName>
</protein>
<comment type="caution">
    <text evidence="1">The sequence shown here is derived from an EMBL/GenBank/DDBJ whole genome shotgun (WGS) entry which is preliminary data.</text>
</comment>
<evidence type="ECO:0008006" key="3">
    <source>
        <dbReference type="Google" id="ProtNLM"/>
    </source>
</evidence>
<sequence length="90" mass="9717">MQEEVATDERPSYLEMSADSTRLGKAAEYLVAASCILATHGQLNVSTSIVDDEGVGLVFHLRDHTATLAVQVKARMSDGLAVARGDSRRR</sequence>
<organism evidence="1 2">
    <name type="scientific">Nocardia nova</name>
    <dbReference type="NCBI Taxonomy" id="37330"/>
    <lineage>
        <taxon>Bacteria</taxon>
        <taxon>Bacillati</taxon>
        <taxon>Actinomycetota</taxon>
        <taxon>Actinomycetes</taxon>
        <taxon>Mycobacteriales</taxon>
        <taxon>Nocardiaceae</taxon>
        <taxon>Nocardia</taxon>
    </lineage>
</organism>
<proteinExistence type="predicted"/>
<evidence type="ECO:0000313" key="1">
    <source>
        <dbReference type="EMBL" id="PSR58717.1"/>
    </source>
</evidence>
<dbReference type="EMBL" id="PYHS01000021">
    <property type="protein sequence ID" value="PSR58717.1"/>
    <property type="molecule type" value="Genomic_DNA"/>
</dbReference>
<dbReference type="Proteomes" id="UP000241647">
    <property type="component" value="Unassembled WGS sequence"/>
</dbReference>
<evidence type="ECO:0000313" key="2">
    <source>
        <dbReference type="Proteomes" id="UP000241647"/>
    </source>
</evidence>
<name>A0A2T2YT90_9NOCA</name>
<accession>A0A2T2YT90</accession>
<reference evidence="1 2" key="1">
    <citation type="submission" date="2018-02" db="EMBL/GenBank/DDBJ databases">
        <title>8 Nocardia nova and 1 Nocardia cyriacigeorgica strain used for evolution to TMP-SMX.</title>
        <authorList>
            <person name="Mehta H."/>
            <person name="Weng J."/>
            <person name="Shamoo Y."/>
        </authorList>
    </citation>
    <scope>NUCLEOTIDE SEQUENCE [LARGE SCALE GENOMIC DNA]</scope>
    <source>
        <strain evidence="1 2">ATCC 33727</strain>
    </source>
</reference>